<dbReference type="Proteomes" id="UP000010301">
    <property type="component" value="Unassembled WGS sequence"/>
</dbReference>
<accession>C0W018</accession>
<evidence type="ECO:0000256" key="1">
    <source>
        <dbReference type="SAM" id="MobiDB-lite"/>
    </source>
</evidence>
<sequence length="182" mass="19421">MANSRRIVAGLSALLLTVSLSSCGFNSADEGKPTRGSLSEVKSKLAESNDSADEAKESEEMDTSSEESDSAADSADIDPVILAEAEAAAAQVSVETIPDGKLYYTDTWVKAEAPAVLVYGYKYKADLNLEEQKAALEQHGVASLSGIVEKIKAHLVSKGAKAPQIRYEYFDADGNVVWSHTF</sequence>
<keyword evidence="2" id="KW-0732">Signal</keyword>
<organism evidence="3 4">
    <name type="scientific">Gleimia coleocanis DSM 15436</name>
    <dbReference type="NCBI Taxonomy" id="525245"/>
    <lineage>
        <taxon>Bacteria</taxon>
        <taxon>Bacillati</taxon>
        <taxon>Actinomycetota</taxon>
        <taxon>Actinomycetes</taxon>
        <taxon>Actinomycetales</taxon>
        <taxon>Actinomycetaceae</taxon>
        <taxon>Gleimia</taxon>
    </lineage>
</organism>
<feature type="chain" id="PRO_5002902383" evidence="2">
    <location>
        <begin position="29"/>
        <end position="182"/>
    </location>
</feature>
<dbReference type="HOGENOM" id="CLU_1479072_0_0_11"/>
<dbReference type="EMBL" id="ACFG01000030">
    <property type="protein sequence ID" value="EEH63877.1"/>
    <property type="molecule type" value="Genomic_DNA"/>
</dbReference>
<protein>
    <submittedName>
        <fullName evidence="3">Uncharacterized protein</fullName>
    </submittedName>
</protein>
<name>C0W018_9ACTO</name>
<feature type="signal peptide" evidence="2">
    <location>
        <begin position="1"/>
        <end position="28"/>
    </location>
</feature>
<evidence type="ECO:0000313" key="4">
    <source>
        <dbReference type="Proteomes" id="UP000010301"/>
    </source>
</evidence>
<dbReference type="STRING" id="525245.HMPREF0044_0896"/>
<feature type="compositionally biased region" description="Acidic residues" evidence="1">
    <location>
        <begin position="50"/>
        <end position="70"/>
    </location>
</feature>
<reference evidence="3 4" key="1">
    <citation type="submission" date="2009-01" db="EMBL/GenBank/DDBJ databases">
        <authorList>
            <person name="Qin X."/>
            <person name="Bachman B."/>
            <person name="Battles P."/>
            <person name="Bell A."/>
            <person name="Bess C."/>
            <person name="Bickham C."/>
            <person name="Chaboub L."/>
            <person name="Chen D."/>
            <person name="Coyle M."/>
            <person name="Deiros D.R."/>
            <person name="Dinh H."/>
            <person name="Forbes L."/>
            <person name="Fowler G."/>
            <person name="Francisco L."/>
            <person name="Fu Q."/>
            <person name="Gubbala S."/>
            <person name="Hale W."/>
            <person name="Han Y."/>
            <person name="Hemphill L."/>
            <person name="Highlander S.K."/>
            <person name="Hirani K."/>
            <person name="Hogues M."/>
            <person name="Jackson L."/>
            <person name="Jakkamsetti A."/>
            <person name="Javaid M."/>
            <person name="Jiang H."/>
            <person name="Korchina V."/>
            <person name="Kovar C."/>
            <person name="Lara F."/>
            <person name="Lee S."/>
            <person name="Mata R."/>
            <person name="Mathew T."/>
            <person name="Moen C."/>
            <person name="Morales K."/>
            <person name="Munidasa M."/>
            <person name="Nazareth L."/>
            <person name="Ngo R."/>
            <person name="Nguyen L."/>
            <person name="Okwuonu G."/>
            <person name="Ongeri F."/>
            <person name="Patil S."/>
            <person name="Petrosino J."/>
            <person name="Pham C."/>
            <person name="Pham P."/>
            <person name="Pu L.-L."/>
            <person name="Puazo M."/>
            <person name="Raj R."/>
            <person name="Reid J."/>
            <person name="Rouhana J."/>
            <person name="Saada N."/>
            <person name="Shang Y."/>
            <person name="Simmons D."/>
            <person name="Thornton R."/>
            <person name="Warren J."/>
            <person name="Weissenberger G."/>
            <person name="Zhang J."/>
            <person name="Zhang L."/>
            <person name="Zhou C."/>
            <person name="Zhu D."/>
            <person name="Muzny D."/>
            <person name="Worley K."/>
            <person name="Gibbs R."/>
        </authorList>
    </citation>
    <scope>NUCLEOTIDE SEQUENCE [LARGE SCALE GENOMIC DNA]</scope>
    <source>
        <strain evidence="3 4">DSM 15436</strain>
    </source>
</reference>
<dbReference type="PROSITE" id="PS51257">
    <property type="entry name" value="PROKAR_LIPOPROTEIN"/>
    <property type="match status" value="1"/>
</dbReference>
<proteinExistence type="predicted"/>
<keyword evidence="4" id="KW-1185">Reference proteome</keyword>
<evidence type="ECO:0000313" key="3">
    <source>
        <dbReference type="EMBL" id="EEH63877.1"/>
    </source>
</evidence>
<dbReference type="AlphaFoldDB" id="C0W018"/>
<dbReference type="OrthoDB" id="5124424at2"/>
<feature type="region of interest" description="Disordered" evidence="1">
    <location>
        <begin position="25"/>
        <end position="74"/>
    </location>
</feature>
<dbReference type="RefSeq" id="WP_006546668.1">
    <property type="nucleotide sequence ID" value="NZ_DS999543.1"/>
</dbReference>
<comment type="caution">
    <text evidence="3">The sequence shown here is derived from an EMBL/GenBank/DDBJ whole genome shotgun (WGS) entry which is preliminary data.</text>
</comment>
<gene>
    <name evidence="3" type="ORF">HMPREF0044_0896</name>
</gene>
<evidence type="ECO:0000256" key="2">
    <source>
        <dbReference type="SAM" id="SignalP"/>
    </source>
</evidence>